<dbReference type="InterPro" id="IPR051395">
    <property type="entry name" value="Cytochrome_c_Peroxidase/MauG"/>
</dbReference>
<evidence type="ECO:0000256" key="3">
    <source>
        <dbReference type="ARBA" id="ARBA00022723"/>
    </source>
</evidence>
<organism evidence="9 10">
    <name type="scientific">Marimonas arenosa</name>
    <dbReference type="NCBI Taxonomy" id="1795305"/>
    <lineage>
        <taxon>Bacteria</taxon>
        <taxon>Pseudomonadati</taxon>
        <taxon>Pseudomonadota</taxon>
        <taxon>Alphaproteobacteria</taxon>
        <taxon>Rhodobacterales</taxon>
        <taxon>Paracoccaceae</taxon>
        <taxon>Marimonas</taxon>
    </lineage>
</organism>
<dbReference type="GO" id="GO:0046872">
    <property type="term" value="F:metal ion binding"/>
    <property type="evidence" value="ECO:0007669"/>
    <property type="project" value="UniProtKB-KW"/>
</dbReference>
<proteinExistence type="predicted"/>
<dbReference type="GO" id="GO:0009055">
    <property type="term" value="F:electron transfer activity"/>
    <property type="evidence" value="ECO:0007669"/>
    <property type="project" value="InterPro"/>
</dbReference>
<evidence type="ECO:0000259" key="8">
    <source>
        <dbReference type="PROSITE" id="PS51007"/>
    </source>
</evidence>
<comment type="caution">
    <text evidence="9">The sequence shown here is derived from an EMBL/GenBank/DDBJ whole genome shotgun (WGS) entry which is preliminary data.</text>
</comment>
<comment type="subcellular location">
    <subcellularLocation>
        <location evidence="1">Cell envelope</location>
    </subcellularLocation>
</comment>
<evidence type="ECO:0000256" key="5">
    <source>
        <dbReference type="ARBA" id="ARBA00023004"/>
    </source>
</evidence>
<dbReference type="GO" id="GO:0020037">
    <property type="term" value="F:heme binding"/>
    <property type="evidence" value="ECO:0007669"/>
    <property type="project" value="InterPro"/>
</dbReference>
<feature type="domain" description="Cytochrome c" evidence="8">
    <location>
        <begin position="245"/>
        <end position="406"/>
    </location>
</feature>
<keyword evidence="7" id="KW-0732">Signal</keyword>
<keyword evidence="4" id="KW-0560">Oxidoreductase</keyword>
<dbReference type="InterPro" id="IPR036909">
    <property type="entry name" value="Cyt_c-like_dom_sf"/>
</dbReference>
<feature type="signal peptide" evidence="7">
    <location>
        <begin position="1"/>
        <end position="19"/>
    </location>
</feature>
<keyword evidence="10" id="KW-1185">Reference proteome</keyword>
<dbReference type="GO" id="GO:0004130">
    <property type="term" value="F:cytochrome-c peroxidase activity"/>
    <property type="evidence" value="ECO:0007669"/>
    <property type="project" value="TreeGrafter"/>
</dbReference>
<evidence type="ECO:0000256" key="4">
    <source>
        <dbReference type="ARBA" id="ARBA00023002"/>
    </source>
</evidence>
<protein>
    <submittedName>
        <fullName evidence="9">Cytochrome-c peroxidase</fullName>
    </submittedName>
</protein>
<dbReference type="InterPro" id="IPR004852">
    <property type="entry name" value="Di-haem_cyt_c_peroxidsae"/>
</dbReference>
<dbReference type="SUPFAM" id="SSF46626">
    <property type="entry name" value="Cytochrome c"/>
    <property type="match status" value="2"/>
</dbReference>
<name>A0AAE4B309_9RHOB</name>
<keyword evidence="5 6" id="KW-0408">Iron</keyword>
<dbReference type="Pfam" id="PF03150">
    <property type="entry name" value="CCP_MauG"/>
    <property type="match status" value="1"/>
</dbReference>
<dbReference type="PROSITE" id="PS51007">
    <property type="entry name" value="CYTC"/>
    <property type="match status" value="1"/>
</dbReference>
<feature type="chain" id="PRO_5041995760" evidence="7">
    <location>
        <begin position="20"/>
        <end position="433"/>
    </location>
</feature>
<keyword evidence="9" id="KW-0575">Peroxidase</keyword>
<reference evidence="9" key="2">
    <citation type="submission" date="2023-02" db="EMBL/GenBank/DDBJ databases">
        <title>'Rhodoalgimonas zhirmunskyi' gen. nov., isolated from a red alga.</title>
        <authorList>
            <person name="Nedashkovskaya O.I."/>
            <person name="Otstavnykh N.Y."/>
            <person name="Bystritskaya E.P."/>
            <person name="Balabanova L.A."/>
            <person name="Isaeva M.P."/>
        </authorList>
    </citation>
    <scope>NUCLEOTIDE SEQUENCE</scope>
    <source>
        <strain evidence="9">KCTC 52189</strain>
    </source>
</reference>
<keyword evidence="2 6" id="KW-0349">Heme</keyword>
<dbReference type="PANTHER" id="PTHR30600">
    <property type="entry name" value="CYTOCHROME C PEROXIDASE-RELATED"/>
    <property type="match status" value="1"/>
</dbReference>
<accession>A0AAE4B309</accession>
<dbReference type="GO" id="GO:0030313">
    <property type="term" value="C:cell envelope"/>
    <property type="evidence" value="ECO:0007669"/>
    <property type="project" value="UniProtKB-SubCell"/>
</dbReference>
<evidence type="ECO:0000313" key="9">
    <source>
        <dbReference type="EMBL" id="MDQ2088807.1"/>
    </source>
</evidence>
<dbReference type="Gene3D" id="1.10.760.10">
    <property type="entry name" value="Cytochrome c-like domain"/>
    <property type="match status" value="2"/>
</dbReference>
<evidence type="ECO:0000313" key="10">
    <source>
        <dbReference type="Proteomes" id="UP001226762"/>
    </source>
</evidence>
<dbReference type="InterPro" id="IPR009056">
    <property type="entry name" value="Cyt_c-like_dom"/>
</dbReference>
<dbReference type="PANTHER" id="PTHR30600:SF9">
    <property type="entry name" value="BLR7738 PROTEIN"/>
    <property type="match status" value="1"/>
</dbReference>
<dbReference type="EMBL" id="JANHAX010000001">
    <property type="protein sequence ID" value="MDQ2088807.1"/>
    <property type="molecule type" value="Genomic_DNA"/>
</dbReference>
<dbReference type="RefSeq" id="WP_306734069.1">
    <property type="nucleotide sequence ID" value="NZ_JANHAX010000001.1"/>
</dbReference>
<evidence type="ECO:0000256" key="2">
    <source>
        <dbReference type="ARBA" id="ARBA00022617"/>
    </source>
</evidence>
<reference evidence="9" key="1">
    <citation type="submission" date="2022-07" db="EMBL/GenBank/DDBJ databases">
        <authorList>
            <person name="Otstavnykh N."/>
            <person name="Isaeva M."/>
            <person name="Bystritskaya E."/>
        </authorList>
    </citation>
    <scope>NUCLEOTIDE SEQUENCE</scope>
    <source>
        <strain evidence="9">KCTC 52189</strain>
    </source>
</reference>
<evidence type="ECO:0000256" key="7">
    <source>
        <dbReference type="SAM" id="SignalP"/>
    </source>
</evidence>
<dbReference type="AlphaFoldDB" id="A0AAE4B309"/>
<dbReference type="Proteomes" id="UP001226762">
    <property type="component" value="Unassembled WGS sequence"/>
</dbReference>
<gene>
    <name evidence="9" type="ORF">NO357_02680</name>
</gene>
<evidence type="ECO:0000256" key="6">
    <source>
        <dbReference type="PROSITE-ProRule" id="PRU00433"/>
    </source>
</evidence>
<keyword evidence="3 6" id="KW-0479">Metal-binding</keyword>
<sequence>MLKWVTAGILSLQAAVSQAADLPNPVTHSDFPSDPMSTVLLGRDLFFDPILSGNRNIACATCHHNTLISGDVDRDLGSTRRGQADNVAKALKHRNVPALFNLGATEFVTLSHDGRVSRDPSARMGFAMPDGATLERPVPNALAAQAMMALTNPDEMAGSLGENVIAELVARGKIRGLNGAWQKITERVEAIPTYRRRFDMLTGPHEPLHVTDIAKALAAYTAYEFRATDSPFDAYLSDRPHALTPPQKRGLDLFYGKAGCSTCHAGPFQTDHDFHAIGTPQVGSGKGHGEPLSDHGRAAVTGETVDLYRFRTPSLRNVALTAPYGHSGAYATLEAVVRHHLGPGRTLLAYDLSAMTLPGLNSTAPPTAPIPGADEITRIAEAVEHAPVALSDADVDDLLAFLHALTDPYAAIGRLGAPAQVPSGLPTSRLVLH</sequence>
<evidence type="ECO:0000256" key="1">
    <source>
        <dbReference type="ARBA" id="ARBA00004196"/>
    </source>
</evidence>